<organism evidence="3 4">
    <name type="scientific">Roseibium aggregatum</name>
    <dbReference type="NCBI Taxonomy" id="187304"/>
    <lineage>
        <taxon>Bacteria</taxon>
        <taxon>Pseudomonadati</taxon>
        <taxon>Pseudomonadota</taxon>
        <taxon>Alphaproteobacteria</taxon>
        <taxon>Hyphomicrobiales</taxon>
        <taxon>Stappiaceae</taxon>
        <taxon>Roseibium</taxon>
    </lineage>
</organism>
<name>A0A926S868_9HYPH</name>
<evidence type="ECO:0000259" key="2">
    <source>
        <dbReference type="Pfam" id="PF21112"/>
    </source>
</evidence>
<dbReference type="InterPro" id="IPR048632">
    <property type="entry name" value="CsgH-like"/>
</dbReference>
<feature type="chain" id="PRO_5037840531" description="CsgH-like domain-containing protein" evidence="1">
    <location>
        <begin position="25"/>
        <end position="129"/>
    </location>
</feature>
<evidence type="ECO:0000313" key="4">
    <source>
        <dbReference type="Proteomes" id="UP000598467"/>
    </source>
</evidence>
<dbReference type="Pfam" id="PF21112">
    <property type="entry name" value="CsgH"/>
    <property type="match status" value="1"/>
</dbReference>
<dbReference type="InterPro" id="IPR053722">
    <property type="entry name" value="Curli_assembly_CsgC/AgfC"/>
</dbReference>
<accession>A0A926S868</accession>
<evidence type="ECO:0000256" key="1">
    <source>
        <dbReference type="SAM" id="SignalP"/>
    </source>
</evidence>
<dbReference type="Gene3D" id="2.60.40.2420">
    <property type="match status" value="1"/>
</dbReference>
<dbReference type="NCBIfam" id="NF041112">
    <property type="entry name" value="chap_CsgH_alph"/>
    <property type="match status" value="1"/>
</dbReference>
<gene>
    <name evidence="3" type="ORF">HK439_22960</name>
</gene>
<dbReference type="Proteomes" id="UP000598467">
    <property type="component" value="Unassembled WGS sequence"/>
</dbReference>
<protein>
    <recommendedName>
        <fullName evidence="2">CsgH-like domain-containing protein</fullName>
    </recommendedName>
</protein>
<feature type="domain" description="CsgH-like" evidence="2">
    <location>
        <begin position="35"/>
        <end position="121"/>
    </location>
</feature>
<feature type="signal peptide" evidence="1">
    <location>
        <begin position="1"/>
        <end position="24"/>
    </location>
</feature>
<dbReference type="AlphaFoldDB" id="A0A926S868"/>
<dbReference type="RefSeq" id="WP_190293823.1">
    <property type="nucleotide sequence ID" value="NZ_JABFCZ010000031.1"/>
</dbReference>
<proteinExistence type="predicted"/>
<dbReference type="EMBL" id="JABFCZ010000031">
    <property type="protein sequence ID" value="MBD1549130.1"/>
    <property type="molecule type" value="Genomic_DNA"/>
</dbReference>
<sequence>MLKYSRPALAGLLVALAGVTLWTADDSQAGSETTRCEITATVSGGMIALAGHVDAGPEVSGTYRLTVQGSGASGNTSISQGGRFTTSADGSATLGKVMLGNSGAVYEADLKIAIGSDTHSCSETFGGRI</sequence>
<dbReference type="InterPro" id="IPR047726">
    <property type="entry name" value="CsgH_dom"/>
</dbReference>
<evidence type="ECO:0000313" key="3">
    <source>
        <dbReference type="EMBL" id="MBD1549130.1"/>
    </source>
</evidence>
<reference evidence="3" key="1">
    <citation type="submission" date="2020-05" db="EMBL/GenBank/DDBJ databases">
        <title>Identification of trans-AT polyketide cluster in two marine bacteria, producers of a novel glutaramide-containing polyketide sesbanimide D and analogs.</title>
        <authorList>
            <person name="Kacar D."/>
            <person name="Rodriguez P."/>
            <person name="Canedo L."/>
            <person name="Gonzalez E."/>
            <person name="Galan B."/>
            <person name="De La Calle F."/>
            <person name="Garcia J.L."/>
        </authorList>
    </citation>
    <scope>NUCLEOTIDE SEQUENCE</scope>
    <source>
        <strain evidence="3">PHM038</strain>
    </source>
</reference>
<keyword evidence="1" id="KW-0732">Signal</keyword>
<comment type="caution">
    <text evidence="3">The sequence shown here is derived from an EMBL/GenBank/DDBJ whole genome shotgun (WGS) entry which is preliminary data.</text>
</comment>